<gene>
    <name evidence="1" type="ORF">BFC17_11305</name>
</gene>
<dbReference type="OrthoDB" id="9804010at2"/>
<dbReference type="PANTHER" id="PTHR34352">
    <property type="entry name" value="PROTEIN YHFA"/>
    <property type="match status" value="1"/>
</dbReference>
<name>A0A1E8FJD0_9ALTE</name>
<dbReference type="SUPFAM" id="SSF82784">
    <property type="entry name" value="OsmC-like"/>
    <property type="match status" value="1"/>
</dbReference>
<dbReference type="Pfam" id="PF02566">
    <property type="entry name" value="OsmC"/>
    <property type="match status" value="1"/>
</dbReference>
<dbReference type="InterPro" id="IPR036102">
    <property type="entry name" value="OsmC/Ohrsf"/>
</dbReference>
<accession>A0A1E8FJD0</accession>
<comment type="caution">
    <text evidence="1">The sequence shown here is derived from an EMBL/GenBank/DDBJ whole genome shotgun (WGS) entry which is preliminary data.</text>
</comment>
<evidence type="ECO:0008006" key="3">
    <source>
        <dbReference type="Google" id="ProtNLM"/>
    </source>
</evidence>
<dbReference type="InterPro" id="IPR003718">
    <property type="entry name" value="OsmC/Ohr_fam"/>
</dbReference>
<dbReference type="STRING" id="1856405.BFC17_11305"/>
<evidence type="ECO:0000313" key="2">
    <source>
        <dbReference type="Proteomes" id="UP000176037"/>
    </source>
</evidence>
<dbReference type="AlphaFoldDB" id="A0A1E8FJD0"/>
<dbReference type="EMBL" id="MJIC01000006">
    <property type="protein sequence ID" value="OFI35856.1"/>
    <property type="molecule type" value="Genomic_DNA"/>
</dbReference>
<keyword evidence="2" id="KW-1185">Reference proteome</keyword>
<dbReference type="Gene3D" id="3.30.300.20">
    <property type="match status" value="1"/>
</dbReference>
<dbReference type="InterPro" id="IPR015946">
    <property type="entry name" value="KH_dom-like_a/b"/>
</dbReference>
<sequence length="132" mass="14430">MKATVSWQQALTFTGQTESGFSQTLDGNGEALSPMETVLLAVGACSSIDVVDILKKRRLTVTDCQCELDAERAAEPPRVFTKIHAHYKVIGENLKEKDVDRAVALSADKYCSVMLMLKGNVEITTSYSIETV</sequence>
<dbReference type="Proteomes" id="UP000176037">
    <property type="component" value="Unassembled WGS sequence"/>
</dbReference>
<evidence type="ECO:0000313" key="1">
    <source>
        <dbReference type="EMBL" id="OFI35856.1"/>
    </source>
</evidence>
<dbReference type="PANTHER" id="PTHR34352:SF1">
    <property type="entry name" value="PROTEIN YHFA"/>
    <property type="match status" value="1"/>
</dbReference>
<dbReference type="RefSeq" id="WP_070175096.1">
    <property type="nucleotide sequence ID" value="NZ_BMJR01000008.1"/>
</dbReference>
<reference evidence="1 2" key="1">
    <citation type="submission" date="2016-09" db="EMBL/GenBank/DDBJ databases">
        <title>Alteromonas lipolytica, a new species isolated from sea water.</title>
        <authorList>
            <person name="Wu Y.-H."/>
            <person name="Cheng H."/>
            <person name="Xu X.-W."/>
        </authorList>
    </citation>
    <scope>NUCLEOTIDE SEQUENCE [LARGE SCALE GENOMIC DNA]</scope>
    <source>
        <strain evidence="1 2">JW12</strain>
    </source>
</reference>
<dbReference type="NCBIfam" id="NF008009">
    <property type="entry name" value="PRK10738.1"/>
    <property type="match status" value="1"/>
</dbReference>
<organism evidence="1 2">
    <name type="scientific">Alteromonas lipolytica</name>
    <dbReference type="NCBI Taxonomy" id="1856405"/>
    <lineage>
        <taxon>Bacteria</taxon>
        <taxon>Pseudomonadati</taxon>
        <taxon>Pseudomonadota</taxon>
        <taxon>Gammaproteobacteria</taxon>
        <taxon>Alteromonadales</taxon>
        <taxon>Alteromonadaceae</taxon>
        <taxon>Alteromonas/Salinimonas group</taxon>
        <taxon>Alteromonas</taxon>
    </lineage>
</organism>
<protein>
    <recommendedName>
        <fullName evidence="3">Osmotically inducible protein OsmC</fullName>
    </recommendedName>
</protein>
<proteinExistence type="predicted"/>
<dbReference type="Gene3D" id="2.20.25.10">
    <property type="match status" value="1"/>
</dbReference>